<name>A0A3P1SJ65_9GAMM</name>
<dbReference type="AlphaFoldDB" id="A0A3P1SJ65"/>
<gene>
    <name evidence="13" type="primary">gspH</name>
    <name evidence="13" type="ORF">EHS89_17595</name>
</gene>
<protein>
    <recommendedName>
        <fullName evidence="2">Type II secretion system protein H</fullName>
    </recommendedName>
    <alternativeName>
        <fullName evidence="10">General secretion pathway protein H</fullName>
    </alternativeName>
</protein>
<evidence type="ECO:0000256" key="10">
    <source>
        <dbReference type="ARBA" id="ARBA00030775"/>
    </source>
</evidence>
<keyword evidence="5" id="KW-0997">Cell inner membrane</keyword>
<dbReference type="Pfam" id="PF07963">
    <property type="entry name" value="N_methyl"/>
    <property type="match status" value="1"/>
</dbReference>
<evidence type="ECO:0000259" key="12">
    <source>
        <dbReference type="Pfam" id="PF12019"/>
    </source>
</evidence>
<evidence type="ECO:0000256" key="8">
    <source>
        <dbReference type="ARBA" id="ARBA00023136"/>
    </source>
</evidence>
<dbReference type="PANTHER" id="PTHR30093:SF43">
    <property type="entry name" value="SLR2015 PROTEIN"/>
    <property type="match status" value="1"/>
</dbReference>
<feature type="transmembrane region" description="Helical" evidence="11">
    <location>
        <begin position="12"/>
        <end position="35"/>
    </location>
</feature>
<dbReference type="OrthoDB" id="5296638at2"/>
<comment type="similarity">
    <text evidence="9">Belongs to the GSP H family.</text>
</comment>
<keyword evidence="14" id="KW-1185">Reference proteome</keyword>
<dbReference type="Pfam" id="PF12019">
    <property type="entry name" value="GspH"/>
    <property type="match status" value="1"/>
</dbReference>
<evidence type="ECO:0000256" key="9">
    <source>
        <dbReference type="ARBA" id="ARBA00025772"/>
    </source>
</evidence>
<evidence type="ECO:0000256" key="11">
    <source>
        <dbReference type="SAM" id="Phobius"/>
    </source>
</evidence>
<dbReference type="GO" id="GO:0005886">
    <property type="term" value="C:plasma membrane"/>
    <property type="evidence" value="ECO:0007669"/>
    <property type="project" value="UniProtKB-SubCell"/>
</dbReference>
<comment type="caution">
    <text evidence="13">The sequence shown here is derived from an EMBL/GenBank/DDBJ whole genome shotgun (WGS) entry which is preliminary data.</text>
</comment>
<evidence type="ECO:0000256" key="3">
    <source>
        <dbReference type="ARBA" id="ARBA00022475"/>
    </source>
</evidence>
<dbReference type="InterPro" id="IPR045584">
    <property type="entry name" value="Pilin-like"/>
</dbReference>
<keyword evidence="4" id="KW-0488">Methylation</keyword>
<dbReference type="PANTHER" id="PTHR30093">
    <property type="entry name" value="GENERAL SECRETION PATHWAY PROTEIN G"/>
    <property type="match status" value="1"/>
</dbReference>
<dbReference type="SUPFAM" id="SSF54523">
    <property type="entry name" value="Pili subunits"/>
    <property type="match status" value="1"/>
</dbReference>
<evidence type="ECO:0000256" key="7">
    <source>
        <dbReference type="ARBA" id="ARBA00022989"/>
    </source>
</evidence>
<feature type="domain" description="General secretion pathway GspH" evidence="12">
    <location>
        <begin position="48"/>
        <end position="147"/>
    </location>
</feature>
<dbReference type="PROSITE" id="PS00409">
    <property type="entry name" value="PROKAR_NTER_METHYL"/>
    <property type="match status" value="1"/>
</dbReference>
<keyword evidence="8 11" id="KW-0472">Membrane</keyword>
<dbReference type="InterPro" id="IPR022346">
    <property type="entry name" value="T2SS_GspH"/>
</dbReference>
<keyword evidence="6 11" id="KW-0812">Transmembrane</keyword>
<keyword evidence="7 11" id="KW-1133">Transmembrane helix</keyword>
<proteinExistence type="inferred from homology"/>
<dbReference type="EMBL" id="RQXV01000012">
    <property type="protein sequence ID" value="RRC97323.1"/>
    <property type="molecule type" value="Genomic_DNA"/>
</dbReference>
<evidence type="ECO:0000256" key="4">
    <source>
        <dbReference type="ARBA" id="ARBA00022481"/>
    </source>
</evidence>
<sequence length="157" mass="16909">MNFLRKRFQQGFTLIELMVVVAVAGILAGVVAPGFQEMIRNNRITADVNHFVAAIHASRSEALKTGQSIVLQPISGNWNNGWTVDETVSGGVNVMTFNKQSDVAITTGLANVRYTSRGMITTAAGTLQFCDSRTGEEGRQVSISLTGRVSTDVFVCP</sequence>
<dbReference type="Proteomes" id="UP000267535">
    <property type="component" value="Unassembled WGS sequence"/>
</dbReference>
<reference evidence="13 14" key="1">
    <citation type="submission" date="2018-11" db="EMBL/GenBank/DDBJ databases">
        <title>The draft genome sequence of Amphritea balenae JAMM 1525T.</title>
        <authorList>
            <person name="Fang Z."/>
            <person name="Zhang Y."/>
            <person name="Han X."/>
        </authorList>
    </citation>
    <scope>NUCLEOTIDE SEQUENCE [LARGE SCALE GENOMIC DNA]</scope>
    <source>
        <strain evidence="13 14">JAMM 1525</strain>
    </source>
</reference>
<dbReference type="InterPro" id="IPR012902">
    <property type="entry name" value="N_methyl_site"/>
</dbReference>
<comment type="subcellular location">
    <subcellularLocation>
        <location evidence="1">Cell inner membrane</location>
        <topology evidence="1">Single-pass membrane protein</topology>
    </subcellularLocation>
</comment>
<keyword evidence="3" id="KW-1003">Cell membrane</keyword>
<accession>A0A3P1SJ65</accession>
<evidence type="ECO:0000256" key="6">
    <source>
        <dbReference type="ARBA" id="ARBA00022692"/>
    </source>
</evidence>
<evidence type="ECO:0000256" key="5">
    <source>
        <dbReference type="ARBA" id="ARBA00022519"/>
    </source>
</evidence>
<evidence type="ECO:0000256" key="1">
    <source>
        <dbReference type="ARBA" id="ARBA00004377"/>
    </source>
</evidence>
<evidence type="ECO:0000313" key="13">
    <source>
        <dbReference type="EMBL" id="RRC97323.1"/>
    </source>
</evidence>
<dbReference type="GO" id="GO:0015627">
    <property type="term" value="C:type II protein secretion system complex"/>
    <property type="evidence" value="ECO:0007669"/>
    <property type="project" value="InterPro"/>
</dbReference>
<evidence type="ECO:0000313" key="14">
    <source>
        <dbReference type="Proteomes" id="UP000267535"/>
    </source>
</evidence>
<dbReference type="GO" id="GO:0015628">
    <property type="term" value="P:protein secretion by the type II secretion system"/>
    <property type="evidence" value="ECO:0007669"/>
    <property type="project" value="InterPro"/>
</dbReference>
<organism evidence="13 14">
    <name type="scientific">Amphritea balenae</name>
    <dbReference type="NCBI Taxonomy" id="452629"/>
    <lineage>
        <taxon>Bacteria</taxon>
        <taxon>Pseudomonadati</taxon>
        <taxon>Pseudomonadota</taxon>
        <taxon>Gammaproteobacteria</taxon>
        <taxon>Oceanospirillales</taxon>
        <taxon>Oceanospirillaceae</taxon>
        <taxon>Amphritea</taxon>
    </lineage>
</organism>
<evidence type="ECO:0000256" key="2">
    <source>
        <dbReference type="ARBA" id="ARBA00021549"/>
    </source>
</evidence>
<dbReference type="Gene3D" id="3.55.40.10">
    <property type="entry name" value="minor pseudopilin epsh domain"/>
    <property type="match status" value="1"/>
</dbReference>
<dbReference type="NCBIfam" id="TIGR02532">
    <property type="entry name" value="IV_pilin_GFxxxE"/>
    <property type="match status" value="1"/>
</dbReference>